<name>A0A2I3SCX9_PANTR</name>
<evidence type="ECO:0000256" key="1">
    <source>
        <dbReference type="SAM" id="SignalP"/>
    </source>
</evidence>
<organism evidence="2 3">
    <name type="scientific">Pan troglodytes</name>
    <name type="common">Chimpanzee</name>
    <dbReference type="NCBI Taxonomy" id="9598"/>
    <lineage>
        <taxon>Eukaryota</taxon>
        <taxon>Metazoa</taxon>
        <taxon>Chordata</taxon>
        <taxon>Craniata</taxon>
        <taxon>Vertebrata</taxon>
        <taxon>Euteleostomi</taxon>
        <taxon>Mammalia</taxon>
        <taxon>Eutheria</taxon>
        <taxon>Euarchontoglires</taxon>
        <taxon>Primates</taxon>
        <taxon>Haplorrhini</taxon>
        <taxon>Catarrhini</taxon>
        <taxon>Hominidae</taxon>
        <taxon>Pan</taxon>
    </lineage>
</organism>
<keyword evidence="1" id="KW-0732">Signal</keyword>
<dbReference type="AlphaFoldDB" id="A0A2I3SCX9"/>
<dbReference type="GeneTree" id="ENSGT00910000148121"/>
<sequence length="99" mass="10652">MAHPAWSMATLCPWVLAAACALYAIDPGVWDIQPPGADHHGLCCCLQMSAPQPPGFSPGIFCSSGFSRNFYPPPRCLGILVSFLRFARGSPCSCRARCH</sequence>
<dbReference type="OMA" id="SMATLCP"/>
<keyword evidence="3" id="KW-1185">Reference proteome</keyword>
<feature type="chain" id="PRO_5014146348" description="Secreted protein" evidence="1">
    <location>
        <begin position="18"/>
        <end position="99"/>
    </location>
</feature>
<evidence type="ECO:0008006" key="4">
    <source>
        <dbReference type="Google" id="ProtNLM"/>
    </source>
</evidence>
<dbReference type="Proteomes" id="UP000002277">
    <property type="component" value="Chromosome 2A"/>
</dbReference>
<dbReference type="EMBL" id="AACZ04057778">
    <property type="status" value="NOT_ANNOTATED_CDS"/>
    <property type="molecule type" value="Genomic_DNA"/>
</dbReference>
<dbReference type="InParanoid" id="A0A2I3SCX9"/>
<accession>A0A2I3SCX9</accession>
<reference evidence="2" key="3">
    <citation type="submission" date="2025-09" db="UniProtKB">
        <authorList>
            <consortium name="Ensembl"/>
        </authorList>
    </citation>
    <scope>IDENTIFICATION</scope>
</reference>
<dbReference type="Bgee" id="ENSPTRG00000050348">
    <property type="expression patterns" value="Expressed in skeletal muscle tissue and 7 other cell types or tissues"/>
</dbReference>
<dbReference type="Ensembl" id="ENSPTRT00000097465.1">
    <property type="protein sequence ID" value="ENSPTRP00000074826.1"/>
    <property type="gene ID" value="ENSPTRG00000050348.1"/>
</dbReference>
<feature type="signal peptide" evidence="1">
    <location>
        <begin position="1"/>
        <end position="17"/>
    </location>
</feature>
<reference evidence="2" key="2">
    <citation type="submission" date="2025-08" db="UniProtKB">
        <authorList>
            <consortium name="Ensembl"/>
        </authorList>
    </citation>
    <scope>IDENTIFICATION</scope>
</reference>
<evidence type="ECO:0000313" key="2">
    <source>
        <dbReference type="Ensembl" id="ENSPTRP00000074826.1"/>
    </source>
</evidence>
<proteinExistence type="predicted"/>
<protein>
    <recommendedName>
        <fullName evidence="4">Secreted protein</fullName>
    </recommendedName>
</protein>
<evidence type="ECO:0000313" key="3">
    <source>
        <dbReference type="Proteomes" id="UP000002277"/>
    </source>
</evidence>
<reference evidence="2 3" key="1">
    <citation type="journal article" date="2005" name="Nature">
        <title>Initial sequence of the chimpanzee genome and comparison with the human genome.</title>
        <authorList>
            <consortium name="Chimpanzee sequencing and analysis consortium"/>
        </authorList>
    </citation>
    <scope>NUCLEOTIDE SEQUENCE [LARGE SCALE GENOMIC DNA]</scope>
</reference>